<dbReference type="GO" id="GO:0006078">
    <property type="term" value="P:(1-&gt;6)-beta-D-glucan biosynthetic process"/>
    <property type="evidence" value="ECO:0007669"/>
    <property type="project" value="InterPro"/>
</dbReference>
<feature type="domain" description="Yeast cell wall synthesis Kre9/Knh1 C-terminal" evidence="5">
    <location>
        <begin position="172"/>
        <end position="272"/>
    </location>
</feature>
<dbReference type="InterPro" id="IPR018466">
    <property type="entry name" value="Kre9/Knh1-like_N"/>
</dbReference>
<evidence type="ECO:0000256" key="3">
    <source>
        <dbReference type="ARBA" id="ARBA00022729"/>
    </source>
</evidence>
<dbReference type="EMBL" id="BTGD01000025">
    <property type="protein sequence ID" value="GMM58318.1"/>
    <property type="molecule type" value="Genomic_DNA"/>
</dbReference>
<dbReference type="PANTHER" id="PTHR28154:SF1">
    <property type="entry name" value="CELL WALL SYNTHESIS PROTEIN KNH1-RELATED"/>
    <property type="match status" value="1"/>
</dbReference>
<name>A0AAV5S669_MAUHU</name>
<dbReference type="PANTHER" id="PTHR28154">
    <property type="entry name" value="CELL WALL SYNTHESIS PROTEIN KNH1-RELATED"/>
    <property type="match status" value="1"/>
</dbReference>
<dbReference type="GO" id="GO:0042546">
    <property type="term" value="P:cell wall biogenesis"/>
    <property type="evidence" value="ECO:0007669"/>
    <property type="project" value="InterPro"/>
</dbReference>
<keyword evidence="3 4" id="KW-0732">Signal</keyword>
<protein>
    <submittedName>
        <fullName evidence="7">Kre9 protein</fullName>
    </submittedName>
</protein>
<dbReference type="Pfam" id="PF05390">
    <property type="entry name" value="Kre9_KNH1_C"/>
    <property type="match status" value="1"/>
</dbReference>
<evidence type="ECO:0000256" key="4">
    <source>
        <dbReference type="SAM" id="SignalP"/>
    </source>
</evidence>
<evidence type="ECO:0000256" key="1">
    <source>
        <dbReference type="ARBA" id="ARBA00004010"/>
    </source>
</evidence>
<keyword evidence="8" id="KW-1185">Reference proteome</keyword>
<accession>A0AAV5S669</accession>
<evidence type="ECO:0000256" key="2">
    <source>
        <dbReference type="ARBA" id="ARBA00006816"/>
    </source>
</evidence>
<dbReference type="InterPro" id="IPR045328">
    <property type="entry name" value="Kre9/Knh1"/>
</dbReference>
<dbReference type="InterPro" id="IPR008659">
    <property type="entry name" value="Kre9/Knh1_C"/>
</dbReference>
<proteinExistence type="inferred from homology"/>
<evidence type="ECO:0000259" key="6">
    <source>
        <dbReference type="Pfam" id="PF10342"/>
    </source>
</evidence>
<dbReference type="GO" id="GO:0005576">
    <property type="term" value="C:extracellular region"/>
    <property type="evidence" value="ECO:0007669"/>
    <property type="project" value="TreeGrafter"/>
</dbReference>
<comment type="function">
    <text evidence="1">Involved in cell wall beta(1-&gt;6) glucan synthesis.</text>
</comment>
<dbReference type="GO" id="GO:0031505">
    <property type="term" value="P:fungal-type cell wall organization"/>
    <property type="evidence" value="ECO:0007669"/>
    <property type="project" value="TreeGrafter"/>
</dbReference>
<reference evidence="7 8" key="1">
    <citation type="journal article" date="2023" name="Elife">
        <title>Identification of key yeast species and microbe-microbe interactions impacting larval growth of Drosophila in the wild.</title>
        <authorList>
            <person name="Mure A."/>
            <person name="Sugiura Y."/>
            <person name="Maeda R."/>
            <person name="Honda K."/>
            <person name="Sakurai N."/>
            <person name="Takahashi Y."/>
            <person name="Watada M."/>
            <person name="Katoh T."/>
            <person name="Gotoh A."/>
            <person name="Gotoh Y."/>
            <person name="Taniguchi I."/>
            <person name="Nakamura K."/>
            <person name="Hayashi T."/>
            <person name="Katayama T."/>
            <person name="Uemura T."/>
            <person name="Hattori Y."/>
        </authorList>
    </citation>
    <scope>NUCLEOTIDE SEQUENCE [LARGE SCALE GENOMIC DNA]</scope>
    <source>
        <strain evidence="7 8">KH-74</strain>
    </source>
</reference>
<organism evidence="7 8">
    <name type="scientific">Maudiozyma humilis</name>
    <name type="common">Sour dough yeast</name>
    <name type="synonym">Kazachstania humilis</name>
    <dbReference type="NCBI Taxonomy" id="51915"/>
    <lineage>
        <taxon>Eukaryota</taxon>
        <taxon>Fungi</taxon>
        <taxon>Dikarya</taxon>
        <taxon>Ascomycota</taxon>
        <taxon>Saccharomycotina</taxon>
        <taxon>Saccharomycetes</taxon>
        <taxon>Saccharomycetales</taxon>
        <taxon>Saccharomycetaceae</taxon>
        <taxon>Maudiozyma</taxon>
    </lineage>
</organism>
<evidence type="ECO:0000313" key="8">
    <source>
        <dbReference type="Proteomes" id="UP001377567"/>
    </source>
</evidence>
<gene>
    <name evidence="7" type="ORF">DAKH74_049350</name>
</gene>
<feature type="signal peptide" evidence="4">
    <location>
        <begin position="1"/>
        <end position="19"/>
    </location>
</feature>
<evidence type="ECO:0000313" key="7">
    <source>
        <dbReference type="EMBL" id="GMM58318.1"/>
    </source>
</evidence>
<comment type="similarity">
    <text evidence="2">Belongs to the KRE9/KNH1 family.</text>
</comment>
<dbReference type="Pfam" id="PF10342">
    <property type="entry name" value="Kre9_KNH"/>
    <property type="match status" value="1"/>
</dbReference>
<evidence type="ECO:0000259" key="5">
    <source>
        <dbReference type="Pfam" id="PF05390"/>
    </source>
</evidence>
<sequence>MLLLSPLLPLLFLLRLALADIEIVKPSDGQSFTPSSGNVHITLQLSDNGQTPALTSFALYTVLLCTGPNDDINCFYTIEKSLSPASLKKTQDSDGNDIYSYTLSFSSSTVGDGQFYLQVSAKIDAHDYTLHYSPRFSLSSMKGLISSYTYSDDSQPTPQYVLPAYNSGGSIDSRSFTIPYTLQTGTSRFAPMQLQPNTTVTKTMWSNKYPTSAVTYYSTFRKSMQQMTTITPGWSYTFKSDFNYATAAACPSDNGGWYDPAKRQTLSVRKVNG</sequence>
<dbReference type="Proteomes" id="UP001377567">
    <property type="component" value="Unassembled WGS sequence"/>
</dbReference>
<dbReference type="AlphaFoldDB" id="A0AAV5S669"/>
<feature type="chain" id="PRO_5043910387" evidence="4">
    <location>
        <begin position="20"/>
        <end position="273"/>
    </location>
</feature>
<feature type="domain" description="Yeast cell wall synthesis Kre9/Knh1-like N-terminal" evidence="6">
    <location>
        <begin position="25"/>
        <end position="138"/>
    </location>
</feature>
<comment type="caution">
    <text evidence="7">The sequence shown here is derived from an EMBL/GenBank/DDBJ whole genome shotgun (WGS) entry which is preliminary data.</text>
</comment>